<dbReference type="FunCoup" id="A2FY82">
    <property type="interactions" value="145"/>
</dbReference>
<keyword evidence="4" id="KW-0808">Transferase</keyword>
<proteinExistence type="inferred from homology"/>
<organism evidence="9 10">
    <name type="scientific">Trichomonas vaginalis (strain ATCC PRA-98 / G3)</name>
    <dbReference type="NCBI Taxonomy" id="412133"/>
    <lineage>
        <taxon>Eukaryota</taxon>
        <taxon>Metamonada</taxon>
        <taxon>Parabasalia</taxon>
        <taxon>Trichomonadida</taxon>
        <taxon>Trichomonadidae</taxon>
        <taxon>Trichomonas</taxon>
    </lineage>
</organism>
<dbReference type="UniPathway" id="UPA00528">
    <property type="reaction ID" value="UER00586"/>
</dbReference>
<feature type="compositionally biased region" description="Polar residues" evidence="7">
    <location>
        <begin position="1"/>
        <end position="18"/>
    </location>
</feature>
<comment type="cofactor">
    <cofactor evidence="1">
        <name>pyridoxal 5'-phosphate</name>
        <dbReference type="ChEBI" id="CHEBI:597326"/>
    </cofactor>
</comment>
<evidence type="ECO:0000259" key="8">
    <source>
        <dbReference type="Pfam" id="PF00155"/>
    </source>
</evidence>
<name>A2FY82_TRIV3</name>
<dbReference type="FunFam" id="3.90.1150.10:FF:000010">
    <property type="entry name" value="Alanine aminotransferase 2"/>
    <property type="match status" value="1"/>
</dbReference>
<dbReference type="PANTHER" id="PTHR11751">
    <property type="entry name" value="ALANINE AMINOTRANSFERASE"/>
    <property type="match status" value="1"/>
</dbReference>
<dbReference type="InterPro" id="IPR045088">
    <property type="entry name" value="ALAT1/2-like"/>
</dbReference>
<feature type="domain" description="Aminotransferase class I/classII large" evidence="8">
    <location>
        <begin position="101"/>
        <end position="482"/>
    </location>
</feature>
<reference evidence="9" key="2">
    <citation type="journal article" date="2007" name="Science">
        <title>Draft genome sequence of the sexually transmitted pathogen Trichomonas vaginalis.</title>
        <authorList>
            <person name="Carlton J.M."/>
            <person name="Hirt R.P."/>
            <person name="Silva J.C."/>
            <person name="Delcher A.L."/>
            <person name="Schatz M."/>
            <person name="Zhao Q."/>
            <person name="Wortman J.R."/>
            <person name="Bidwell S.L."/>
            <person name="Alsmark U.C.M."/>
            <person name="Besteiro S."/>
            <person name="Sicheritz-Ponten T."/>
            <person name="Noel C.J."/>
            <person name="Dacks J.B."/>
            <person name="Foster P.G."/>
            <person name="Simillion C."/>
            <person name="Van de Peer Y."/>
            <person name="Miranda-Saavedra D."/>
            <person name="Barton G.J."/>
            <person name="Westrop G.D."/>
            <person name="Mueller S."/>
            <person name="Dessi D."/>
            <person name="Fiori P.L."/>
            <person name="Ren Q."/>
            <person name="Paulsen I."/>
            <person name="Zhang H."/>
            <person name="Bastida-Corcuera F.D."/>
            <person name="Simoes-Barbosa A."/>
            <person name="Brown M.T."/>
            <person name="Hayes R.D."/>
            <person name="Mukherjee M."/>
            <person name="Okumura C.Y."/>
            <person name="Schneider R."/>
            <person name="Smith A.J."/>
            <person name="Vanacova S."/>
            <person name="Villalvazo M."/>
            <person name="Haas B.J."/>
            <person name="Pertea M."/>
            <person name="Feldblyum T.V."/>
            <person name="Utterback T.R."/>
            <person name="Shu C.L."/>
            <person name="Osoegawa K."/>
            <person name="de Jong P.J."/>
            <person name="Hrdy I."/>
            <person name="Horvathova L."/>
            <person name="Zubacova Z."/>
            <person name="Dolezal P."/>
            <person name="Malik S.B."/>
            <person name="Logsdon J.M. Jr."/>
            <person name="Henze K."/>
            <person name="Gupta A."/>
            <person name="Wang C.C."/>
            <person name="Dunne R.L."/>
            <person name="Upcroft J.A."/>
            <person name="Upcroft P."/>
            <person name="White O."/>
            <person name="Salzberg S.L."/>
            <person name="Tang P."/>
            <person name="Chiu C.-H."/>
            <person name="Lee Y.-S."/>
            <person name="Embley T.M."/>
            <person name="Coombs G.H."/>
            <person name="Mottram J.C."/>
            <person name="Tachezy J."/>
            <person name="Fraser-Liggett C.M."/>
            <person name="Johnson P.J."/>
        </authorList>
    </citation>
    <scope>NUCLEOTIDE SEQUENCE [LARGE SCALE GENOMIC DNA]</scope>
    <source>
        <strain evidence="9">G3</strain>
    </source>
</reference>
<dbReference type="Pfam" id="PF00155">
    <property type="entry name" value="Aminotran_1_2"/>
    <property type="match status" value="1"/>
</dbReference>
<keyword evidence="3 9" id="KW-0032">Aminotransferase</keyword>
<dbReference type="FunFam" id="1.10.287.1970:FF:000004">
    <property type="entry name" value="Aminotransferase, classes I and II family protein"/>
    <property type="match status" value="1"/>
</dbReference>
<evidence type="ECO:0000256" key="4">
    <source>
        <dbReference type="ARBA" id="ARBA00022679"/>
    </source>
</evidence>
<dbReference type="InterPro" id="IPR015422">
    <property type="entry name" value="PyrdxlP-dep_Trfase_small"/>
</dbReference>
<evidence type="ECO:0000313" key="9">
    <source>
        <dbReference type="EMBL" id="EAX90129.1"/>
    </source>
</evidence>
<dbReference type="VEuPathDB" id="TrichDB:TVAG_088220"/>
<evidence type="ECO:0000256" key="2">
    <source>
        <dbReference type="ARBA" id="ARBA00011738"/>
    </source>
</evidence>
<evidence type="ECO:0000256" key="6">
    <source>
        <dbReference type="ARBA" id="ARBA00025785"/>
    </source>
</evidence>
<evidence type="ECO:0000256" key="1">
    <source>
        <dbReference type="ARBA" id="ARBA00001933"/>
    </source>
</evidence>
<dbReference type="FunFam" id="3.40.640.10:FF:000012">
    <property type="entry name" value="alanine aminotransferase 2"/>
    <property type="match status" value="1"/>
</dbReference>
<dbReference type="SUPFAM" id="SSF53383">
    <property type="entry name" value="PLP-dependent transferases"/>
    <property type="match status" value="1"/>
</dbReference>
<dbReference type="InterPro" id="IPR015424">
    <property type="entry name" value="PyrdxlP-dep_Trfase"/>
</dbReference>
<sequence length="494" mass="54974">MSVRAQSRSSSFMSTKGTPSPLEFSTLPQTVLKAEYAVRGEVPMRADALKKKLLAGEKLPFDSIIACNIGNPYAVGKKMIKFPRQVLACVEDPDLLEVPSIPEEARERAREILKNFPAGMGSYTHSQGLEFVRQHIAEFIKRRDGGVPCDPDKIFMTTGASSVVSAVLKMLISDPSVGILTPFPTYPLYTAEITLNNGRIVPYYLKESAQWAMDVEELEDAYSNAQKEGINVKAIVIINPGNPTGSVMTAQQMRQVVDFCEQNNILIIADEVYQYNIYNPERPFISFKKIIAEMKSSVQLISMNSISKGFMGECGHRAGYMELFHIPDEVKAQFYKLASIGLCPNTVGQIIMDIMCAPPTSSECSKVWEEQKNRELQNLKEKSQTLYNCINSLPGLKCQPADGAMYLFPSVNLPIKALEEAKNLRIKGKTPAPDMFWCLQLLEQTGIVVVPGSGFGQVPGTNHFRTTFLPEAEKMDAVIDRLTKFQTEFMNKYG</sequence>
<dbReference type="KEGG" id="tva:4747806"/>
<accession>A2FY82</accession>
<dbReference type="InParanoid" id="A2FY82"/>
<feature type="region of interest" description="Disordered" evidence="7">
    <location>
        <begin position="1"/>
        <end position="20"/>
    </location>
</feature>
<keyword evidence="5" id="KW-0663">Pyridoxal phosphate</keyword>
<dbReference type="PANTHER" id="PTHR11751:SF29">
    <property type="entry name" value="ALANINE TRANSAMINASE"/>
    <property type="match status" value="1"/>
</dbReference>
<dbReference type="OMA" id="GTQHFRV"/>
<dbReference type="Gene3D" id="3.90.1150.10">
    <property type="entry name" value="Aspartate Aminotransferase, domain 1"/>
    <property type="match status" value="1"/>
</dbReference>
<evidence type="ECO:0000256" key="7">
    <source>
        <dbReference type="SAM" id="MobiDB-lite"/>
    </source>
</evidence>
<dbReference type="EMBL" id="DS114135">
    <property type="protein sequence ID" value="EAX90129.1"/>
    <property type="molecule type" value="Genomic_DNA"/>
</dbReference>
<reference evidence="9" key="1">
    <citation type="submission" date="2006-10" db="EMBL/GenBank/DDBJ databases">
        <authorList>
            <person name="Amadeo P."/>
            <person name="Zhao Q."/>
            <person name="Wortman J."/>
            <person name="Fraser-Liggett C."/>
            <person name="Carlton J."/>
        </authorList>
    </citation>
    <scope>NUCLEOTIDE SEQUENCE</scope>
    <source>
        <strain evidence="9">G3</strain>
    </source>
</reference>
<dbReference type="InterPro" id="IPR015421">
    <property type="entry name" value="PyrdxlP-dep_Trfase_major"/>
</dbReference>
<dbReference type="GO" id="GO:0004021">
    <property type="term" value="F:L-alanine:2-oxoglutarate aminotransferase activity"/>
    <property type="evidence" value="ECO:0000318"/>
    <property type="project" value="GO_Central"/>
</dbReference>
<dbReference type="SMR" id="A2FY82"/>
<evidence type="ECO:0000313" key="10">
    <source>
        <dbReference type="Proteomes" id="UP000001542"/>
    </source>
</evidence>
<dbReference type="AlphaFoldDB" id="A2FY82"/>
<dbReference type="Gene3D" id="3.40.640.10">
    <property type="entry name" value="Type I PLP-dependent aspartate aminotransferase-like (Major domain)"/>
    <property type="match status" value="1"/>
</dbReference>
<dbReference type="OrthoDB" id="1732682at2759"/>
<dbReference type="CDD" id="cd00609">
    <property type="entry name" value="AAT_like"/>
    <property type="match status" value="1"/>
</dbReference>
<comment type="subunit">
    <text evidence="2">Homodimer.</text>
</comment>
<dbReference type="GO" id="GO:0030170">
    <property type="term" value="F:pyridoxal phosphate binding"/>
    <property type="evidence" value="ECO:0007669"/>
    <property type="project" value="InterPro"/>
</dbReference>
<dbReference type="GO" id="GO:0042853">
    <property type="term" value="P:L-alanine catabolic process"/>
    <property type="evidence" value="ECO:0007669"/>
    <property type="project" value="UniProtKB-UniPathway"/>
</dbReference>
<dbReference type="Proteomes" id="UP000001542">
    <property type="component" value="Unassembled WGS sequence"/>
</dbReference>
<gene>
    <name evidence="9" type="ORF">TVAG_088220</name>
</gene>
<dbReference type="STRING" id="5722.A2FY82"/>
<dbReference type="eggNOG" id="KOG0258">
    <property type="taxonomic scope" value="Eukaryota"/>
</dbReference>
<keyword evidence="10" id="KW-1185">Reference proteome</keyword>
<protein>
    <submittedName>
        <fullName evidence="9">Aminotransferase, classes I and II family protein</fullName>
    </submittedName>
</protein>
<evidence type="ECO:0000256" key="3">
    <source>
        <dbReference type="ARBA" id="ARBA00022576"/>
    </source>
</evidence>
<comment type="similarity">
    <text evidence="6">Belongs to the class-I pyridoxal-phosphate-dependent aminotransferase family. Alanine aminotransferase subfamily.</text>
</comment>
<dbReference type="Gene3D" id="1.10.287.1970">
    <property type="match status" value="1"/>
</dbReference>
<dbReference type="VEuPathDB" id="TrichDB:TVAGG3_0446140"/>
<dbReference type="RefSeq" id="XP_001303059.1">
    <property type="nucleotide sequence ID" value="XM_001303058.1"/>
</dbReference>
<dbReference type="InterPro" id="IPR004839">
    <property type="entry name" value="Aminotransferase_I/II_large"/>
</dbReference>
<evidence type="ECO:0000256" key="5">
    <source>
        <dbReference type="ARBA" id="ARBA00022898"/>
    </source>
</evidence>